<dbReference type="PANTHER" id="PTHR46696:SF4">
    <property type="entry name" value="BIOTIN BIOSYNTHESIS CYTOCHROME P450"/>
    <property type="match status" value="1"/>
</dbReference>
<dbReference type="Proteomes" id="UP000487268">
    <property type="component" value="Unassembled WGS sequence"/>
</dbReference>
<proteinExistence type="inferred from homology"/>
<protein>
    <submittedName>
        <fullName evidence="7">Cytochrome P450 130</fullName>
        <ecNumber evidence="7">1.14.-.-</ecNumber>
    </submittedName>
</protein>
<dbReference type="EMBL" id="WEGH01000001">
    <property type="protein sequence ID" value="MQY03485.1"/>
    <property type="molecule type" value="Genomic_DNA"/>
</dbReference>
<dbReference type="SUPFAM" id="SSF48264">
    <property type="entry name" value="Cytochrome P450"/>
    <property type="match status" value="1"/>
</dbReference>
<dbReference type="GO" id="GO:0005506">
    <property type="term" value="F:iron ion binding"/>
    <property type="evidence" value="ECO:0007669"/>
    <property type="project" value="InterPro"/>
</dbReference>
<evidence type="ECO:0000256" key="4">
    <source>
        <dbReference type="ARBA" id="ARBA00023002"/>
    </source>
</evidence>
<keyword evidence="2" id="KW-0349">Heme</keyword>
<dbReference type="AlphaFoldDB" id="A0A7K0BQM8"/>
<dbReference type="EC" id="1.14.-.-" evidence="7"/>
<comment type="similarity">
    <text evidence="1">Belongs to the cytochrome P450 family.</text>
</comment>
<sequence length="401" mass="44219">MLITEVVIYDPFAPEFQADPYPVYRHLRDEEPVHHHQSDPPFWVLSRFADIWDAVRDTATFSSAQGLTFYPDEIGALGLAPTIVMLDPPRHTELRRLISHGFTPRRIAALEELLRAFVRDRLADMACRAADGETVDLHRDLSSPLPTFALAHLLGVPAADRARFDPWVAALTTLQDDGFDAKALTAGSAAEAVAEMFGYFGDLITARRADPGDDLVSALAAVEHLTDWDVLGFCFVMVAGGNDTTGNLISHGVMLLDAHHDQRERLAAEPSLIPNALLEFLRLEGSVQSLGRTTTRPVVLHGVEIPEGTKVMMLYGSGNRDEREFGPSADRLDITRRIPRHLGFATGPHFCIGSHLAKLQARVAFEELLRAYPHIGVDLSRAERIASPFTRGWRSLPATGL</sequence>
<evidence type="ECO:0000313" key="8">
    <source>
        <dbReference type="Proteomes" id="UP000487268"/>
    </source>
</evidence>
<dbReference type="FunFam" id="1.10.630.10:FF:000018">
    <property type="entry name" value="Cytochrome P450 monooxygenase"/>
    <property type="match status" value="1"/>
</dbReference>
<dbReference type="Gene3D" id="1.10.630.10">
    <property type="entry name" value="Cytochrome P450"/>
    <property type="match status" value="1"/>
</dbReference>
<dbReference type="GO" id="GO:0036199">
    <property type="term" value="F:cholest-4-en-3-one 26-monooxygenase activity"/>
    <property type="evidence" value="ECO:0007669"/>
    <property type="project" value="TreeGrafter"/>
</dbReference>
<organism evidence="7 8">
    <name type="scientific">Actinomadura macrotermitis</name>
    <dbReference type="NCBI Taxonomy" id="2585200"/>
    <lineage>
        <taxon>Bacteria</taxon>
        <taxon>Bacillati</taxon>
        <taxon>Actinomycetota</taxon>
        <taxon>Actinomycetes</taxon>
        <taxon>Streptosporangiales</taxon>
        <taxon>Thermomonosporaceae</taxon>
        <taxon>Actinomadura</taxon>
    </lineage>
</organism>
<keyword evidence="4 7" id="KW-0560">Oxidoreductase</keyword>
<name>A0A7K0BQM8_9ACTN</name>
<dbReference type="GO" id="GO:0006707">
    <property type="term" value="P:cholesterol catabolic process"/>
    <property type="evidence" value="ECO:0007669"/>
    <property type="project" value="TreeGrafter"/>
</dbReference>
<keyword evidence="3" id="KW-0479">Metal-binding</keyword>
<keyword evidence="8" id="KW-1185">Reference proteome</keyword>
<dbReference type="InterPro" id="IPR001128">
    <property type="entry name" value="Cyt_P450"/>
</dbReference>
<dbReference type="InterPro" id="IPR002397">
    <property type="entry name" value="Cyt_P450_B"/>
</dbReference>
<dbReference type="GO" id="GO:0020037">
    <property type="term" value="F:heme binding"/>
    <property type="evidence" value="ECO:0007669"/>
    <property type="project" value="InterPro"/>
</dbReference>
<gene>
    <name evidence="7" type="ORF">ACRB68_15280</name>
</gene>
<dbReference type="RefSeq" id="WP_328593884.1">
    <property type="nucleotide sequence ID" value="NZ_WEGH01000001.1"/>
</dbReference>
<evidence type="ECO:0000256" key="2">
    <source>
        <dbReference type="ARBA" id="ARBA00022617"/>
    </source>
</evidence>
<dbReference type="InterPro" id="IPR036396">
    <property type="entry name" value="Cyt_P450_sf"/>
</dbReference>
<dbReference type="PANTHER" id="PTHR46696">
    <property type="entry name" value="P450, PUTATIVE (EUROFUNG)-RELATED"/>
    <property type="match status" value="1"/>
</dbReference>
<dbReference type="PRINTS" id="PR00359">
    <property type="entry name" value="BP450"/>
</dbReference>
<evidence type="ECO:0000313" key="7">
    <source>
        <dbReference type="EMBL" id="MQY03485.1"/>
    </source>
</evidence>
<dbReference type="Pfam" id="PF00067">
    <property type="entry name" value="p450"/>
    <property type="match status" value="1"/>
</dbReference>
<evidence type="ECO:0000256" key="5">
    <source>
        <dbReference type="ARBA" id="ARBA00023004"/>
    </source>
</evidence>
<keyword evidence="6" id="KW-0503">Monooxygenase</keyword>
<comment type="caution">
    <text evidence="7">The sequence shown here is derived from an EMBL/GenBank/DDBJ whole genome shotgun (WGS) entry which is preliminary data.</text>
</comment>
<dbReference type="GO" id="GO:0008395">
    <property type="term" value="F:steroid hydroxylase activity"/>
    <property type="evidence" value="ECO:0007669"/>
    <property type="project" value="TreeGrafter"/>
</dbReference>
<evidence type="ECO:0000256" key="1">
    <source>
        <dbReference type="ARBA" id="ARBA00010617"/>
    </source>
</evidence>
<accession>A0A7K0BQM8</accession>
<evidence type="ECO:0000256" key="6">
    <source>
        <dbReference type="ARBA" id="ARBA00023033"/>
    </source>
</evidence>
<reference evidence="7 8" key="1">
    <citation type="submission" date="2019-10" db="EMBL/GenBank/DDBJ databases">
        <title>Actinomadura rubteroloni sp. nov. and Actinomadura macrotermitis sp. nov., isolated from the gut of fungus growing-termite Macrotermes natalensis.</title>
        <authorList>
            <person name="Benndorf R."/>
            <person name="Martin K."/>
            <person name="Kuefner M."/>
            <person name="De Beer W."/>
            <person name="Kaster A.-K."/>
            <person name="Vollmers J."/>
            <person name="Poulsen M."/>
            <person name="Beemelmanns C."/>
        </authorList>
    </citation>
    <scope>NUCLEOTIDE SEQUENCE [LARGE SCALE GENOMIC DNA]</scope>
    <source>
        <strain evidence="7 8">RB68</strain>
    </source>
</reference>
<keyword evidence="5" id="KW-0408">Iron</keyword>
<evidence type="ECO:0000256" key="3">
    <source>
        <dbReference type="ARBA" id="ARBA00022723"/>
    </source>
</evidence>